<proteinExistence type="inferred from homology"/>
<evidence type="ECO:0000313" key="10">
    <source>
        <dbReference type="Proteomes" id="UP000095255"/>
    </source>
</evidence>
<evidence type="ECO:0000259" key="8">
    <source>
        <dbReference type="Pfam" id="PF00482"/>
    </source>
</evidence>
<dbReference type="EMBL" id="MJAT01000012">
    <property type="protein sequence ID" value="OEH85616.1"/>
    <property type="molecule type" value="Genomic_DNA"/>
</dbReference>
<organism evidence="9 10">
    <name type="scientific">Desulfuribacillus stibiiarsenatis</name>
    <dbReference type="NCBI Taxonomy" id="1390249"/>
    <lineage>
        <taxon>Bacteria</taxon>
        <taxon>Bacillati</taxon>
        <taxon>Bacillota</taxon>
        <taxon>Desulfuribacillia</taxon>
        <taxon>Desulfuribacillales</taxon>
        <taxon>Desulfuribacillaceae</taxon>
        <taxon>Desulfuribacillus</taxon>
    </lineage>
</organism>
<evidence type="ECO:0000256" key="6">
    <source>
        <dbReference type="ARBA" id="ARBA00023136"/>
    </source>
</evidence>
<comment type="similarity">
    <text evidence="2">Belongs to the GSP F family.</text>
</comment>
<evidence type="ECO:0000256" key="4">
    <source>
        <dbReference type="ARBA" id="ARBA00022692"/>
    </source>
</evidence>
<dbReference type="InterPro" id="IPR042094">
    <property type="entry name" value="T2SS_GspF_sf"/>
</dbReference>
<keyword evidence="6 7" id="KW-0472">Membrane</keyword>
<dbReference type="RefSeq" id="WP_069701700.1">
    <property type="nucleotide sequence ID" value="NZ_MJAT01000012.1"/>
</dbReference>
<keyword evidence="10" id="KW-1185">Reference proteome</keyword>
<reference evidence="9 10" key="1">
    <citation type="submission" date="2016-09" db="EMBL/GenBank/DDBJ databases">
        <title>Desulfuribacillus arsenicus sp. nov., an obligately anaerobic, dissimilatory arsenic- and antimonate-reducing bacterium isolated from anoxic sediments.</title>
        <authorList>
            <person name="Abin C.A."/>
            <person name="Hollibaugh J.T."/>
        </authorList>
    </citation>
    <scope>NUCLEOTIDE SEQUENCE [LARGE SCALE GENOMIC DNA]</scope>
    <source>
        <strain evidence="9 10">MLFW-2</strain>
    </source>
</reference>
<dbReference type="Gene3D" id="1.20.81.30">
    <property type="entry name" value="Type II secretion system (T2SS), domain F"/>
    <property type="match status" value="2"/>
</dbReference>
<keyword evidence="3" id="KW-1003">Cell membrane</keyword>
<dbReference type="PRINTS" id="PR00812">
    <property type="entry name" value="BCTERIALGSPF"/>
</dbReference>
<dbReference type="Pfam" id="PF00482">
    <property type="entry name" value="T2SSF"/>
    <property type="match status" value="2"/>
</dbReference>
<dbReference type="PANTHER" id="PTHR30012">
    <property type="entry name" value="GENERAL SECRETION PATHWAY PROTEIN"/>
    <property type="match status" value="1"/>
</dbReference>
<evidence type="ECO:0000256" key="5">
    <source>
        <dbReference type="ARBA" id="ARBA00022989"/>
    </source>
</evidence>
<feature type="transmembrane region" description="Helical" evidence="7">
    <location>
        <begin position="134"/>
        <end position="157"/>
    </location>
</feature>
<gene>
    <name evidence="9" type="ORF">BHU72_02110</name>
</gene>
<dbReference type="Proteomes" id="UP000095255">
    <property type="component" value="Unassembled WGS sequence"/>
</dbReference>
<dbReference type="InterPro" id="IPR018076">
    <property type="entry name" value="T2SS_GspF_dom"/>
</dbReference>
<dbReference type="OrthoDB" id="1638902at2"/>
<protein>
    <recommendedName>
        <fullName evidence="8">Type II secretion system protein GspF domain-containing protein</fullName>
    </recommendedName>
</protein>
<sequence>MQLNIKNYISLLFNHKVDRTKFAKQRSKRYSYQQLSLITKQMADLLASGVDYNIAFFTLSKQSAGGAIFRNDRWRILLEEGKDVSAVFRYYNFPELCVHTIEAGEQSGRLIESFRLLSEYYENLAELHAKVVQAIIYPCMILITISFSLYFMIHYVLPNFQRLYIGMGIPIPESTALIFKIHAFLLQYQTLMMIVAAIILAIIMVMLRSKFLRSYIAWFSFYLPGLRHIMRQVYTHHLIMQLSLLIRGGLSVQQSFEYIDRLFYGPIAIDMKEIKVKVLKGETLSTIFRDIPYFDFNLISFLEMGETTGSLHTSFTGAEIYYSQKMKQSTQLAIKLIEPTVIFLIGISVACMILALLLPVFDLLETI</sequence>
<dbReference type="AlphaFoldDB" id="A0A1E5L680"/>
<keyword evidence="4 7" id="KW-0812">Transmembrane</keyword>
<comment type="subcellular location">
    <subcellularLocation>
        <location evidence="1">Cell membrane</location>
        <topology evidence="1">Multi-pass membrane protein</topology>
    </subcellularLocation>
</comment>
<evidence type="ECO:0000256" key="7">
    <source>
        <dbReference type="SAM" id="Phobius"/>
    </source>
</evidence>
<accession>A0A1E5L680</accession>
<evidence type="ECO:0000256" key="2">
    <source>
        <dbReference type="ARBA" id="ARBA00005745"/>
    </source>
</evidence>
<feature type="domain" description="Type II secretion system protein GspF" evidence="8">
    <location>
        <begin position="39"/>
        <end position="158"/>
    </location>
</feature>
<feature type="transmembrane region" description="Helical" evidence="7">
    <location>
        <begin position="177"/>
        <end position="207"/>
    </location>
</feature>
<feature type="transmembrane region" description="Helical" evidence="7">
    <location>
        <begin position="336"/>
        <end position="361"/>
    </location>
</feature>
<evidence type="ECO:0000256" key="3">
    <source>
        <dbReference type="ARBA" id="ARBA00022475"/>
    </source>
</evidence>
<dbReference type="STRING" id="1390249.BHU72_02110"/>
<dbReference type="InterPro" id="IPR003004">
    <property type="entry name" value="GspF/PilC"/>
</dbReference>
<dbReference type="GO" id="GO:0005886">
    <property type="term" value="C:plasma membrane"/>
    <property type="evidence" value="ECO:0007669"/>
    <property type="project" value="UniProtKB-SubCell"/>
</dbReference>
<comment type="caution">
    <text evidence="9">The sequence shown here is derived from an EMBL/GenBank/DDBJ whole genome shotgun (WGS) entry which is preliminary data.</text>
</comment>
<name>A0A1E5L680_9FIRM</name>
<evidence type="ECO:0000313" key="9">
    <source>
        <dbReference type="EMBL" id="OEH85616.1"/>
    </source>
</evidence>
<evidence type="ECO:0000256" key="1">
    <source>
        <dbReference type="ARBA" id="ARBA00004651"/>
    </source>
</evidence>
<dbReference type="PANTHER" id="PTHR30012:SF0">
    <property type="entry name" value="TYPE II SECRETION SYSTEM PROTEIN F-RELATED"/>
    <property type="match status" value="1"/>
</dbReference>
<feature type="domain" description="Type II secretion system protein GspF" evidence="8">
    <location>
        <begin position="239"/>
        <end position="359"/>
    </location>
</feature>
<keyword evidence="5 7" id="KW-1133">Transmembrane helix</keyword>